<proteinExistence type="predicted"/>
<dbReference type="STRING" id="67767.A0A0J7JZV2"/>
<dbReference type="EMBL" id="LBMM01019247">
    <property type="protein sequence ID" value="KMQ83577.1"/>
    <property type="molecule type" value="Genomic_DNA"/>
</dbReference>
<organism evidence="1 2">
    <name type="scientific">Lasius niger</name>
    <name type="common">Black garden ant</name>
    <dbReference type="NCBI Taxonomy" id="67767"/>
    <lineage>
        <taxon>Eukaryota</taxon>
        <taxon>Metazoa</taxon>
        <taxon>Ecdysozoa</taxon>
        <taxon>Arthropoda</taxon>
        <taxon>Hexapoda</taxon>
        <taxon>Insecta</taxon>
        <taxon>Pterygota</taxon>
        <taxon>Neoptera</taxon>
        <taxon>Endopterygota</taxon>
        <taxon>Hymenoptera</taxon>
        <taxon>Apocrita</taxon>
        <taxon>Aculeata</taxon>
        <taxon>Formicoidea</taxon>
        <taxon>Formicidae</taxon>
        <taxon>Formicinae</taxon>
        <taxon>Lasius</taxon>
        <taxon>Lasius</taxon>
    </lineage>
</organism>
<dbReference type="Proteomes" id="UP000036403">
    <property type="component" value="Unassembled WGS sequence"/>
</dbReference>
<dbReference type="AlphaFoldDB" id="A0A0J7JZV2"/>
<dbReference type="PANTHER" id="PTHR47481">
    <property type="match status" value="1"/>
</dbReference>
<evidence type="ECO:0000313" key="2">
    <source>
        <dbReference type="Proteomes" id="UP000036403"/>
    </source>
</evidence>
<dbReference type="PANTHER" id="PTHR47481:SF36">
    <property type="entry name" value="CCHC-TYPE DOMAIN-CONTAINING PROTEIN"/>
    <property type="match status" value="1"/>
</dbReference>
<dbReference type="OrthoDB" id="7920740at2759"/>
<gene>
    <name evidence="1" type="ORF">RF55_19626</name>
</gene>
<name>A0A0J7JZV2_LASNI</name>
<reference evidence="1 2" key="1">
    <citation type="submission" date="2015-04" db="EMBL/GenBank/DDBJ databases">
        <title>Lasius niger genome sequencing.</title>
        <authorList>
            <person name="Konorov E.A."/>
            <person name="Nikitin M.A."/>
            <person name="Kirill M.V."/>
            <person name="Chang P."/>
        </authorList>
    </citation>
    <scope>NUCLEOTIDE SEQUENCE [LARGE SCALE GENOMIC DNA]</scope>
    <source>
        <tissue evidence="1">Whole</tissue>
    </source>
</reference>
<comment type="caution">
    <text evidence="1">The sequence shown here is derived from an EMBL/GenBank/DDBJ whole genome shotgun (WGS) entry which is preliminary data.</text>
</comment>
<accession>A0A0J7JZV2</accession>
<dbReference type="Pfam" id="PF14223">
    <property type="entry name" value="Retrotran_gag_2"/>
    <property type="match status" value="1"/>
</dbReference>
<evidence type="ECO:0000313" key="1">
    <source>
        <dbReference type="EMBL" id="KMQ83577.1"/>
    </source>
</evidence>
<protein>
    <submittedName>
        <fullName evidence="1">Retrovirus-related pol polyprotein from transposon tnt 1-94</fullName>
    </submittedName>
</protein>
<dbReference type="PaxDb" id="67767-A0A0J7JZV2"/>
<keyword evidence="2" id="KW-1185">Reference proteome</keyword>
<sequence>MSHGAGNSSSTLQLEKLQGRENYSTWKFAMEAYLQNEDLWDCIEAPPGGSISTDQKRVTLARAKIILSLDPLNYVHVQDTKTAAEAWEKLKKAFEDTGLTRRVGLLRTLITTQLTNCASVNDYVNTVITTAHELAGIGFKIGDEWIGTLLLAGLPEEYKPMIMGLENSGTPITGDTIKIKLLQDVKWEKNVHNKGNESTFYSKSNNQHQVRVL</sequence>